<sequence>MNYGLIIFAAIFLCTNCIYLKRYKRFKETDFISTANKIIASCHSCGDSPLILDVLRSTKEVFNSKEQDYEKVFELNKCAKTTVLEKGKIEDSPNFKTFGEEAKAPNSDSTKLCQSLKDLEKEFNEKMMEFCNDKNTAVIKSLLANIRYSITVDKDIAYSSIYECL</sequence>
<reference evidence="2" key="1">
    <citation type="submission" date="2022-11" db="UniProtKB">
        <authorList>
            <consortium name="WormBaseParasite"/>
        </authorList>
    </citation>
    <scope>IDENTIFICATION</scope>
</reference>
<proteinExistence type="predicted"/>
<organism evidence="1 2">
    <name type="scientific">Panagrolaimus sp. ES5</name>
    <dbReference type="NCBI Taxonomy" id="591445"/>
    <lineage>
        <taxon>Eukaryota</taxon>
        <taxon>Metazoa</taxon>
        <taxon>Ecdysozoa</taxon>
        <taxon>Nematoda</taxon>
        <taxon>Chromadorea</taxon>
        <taxon>Rhabditida</taxon>
        <taxon>Tylenchina</taxon>
        <taxon>Panagrolaimomorpha</taxon>
        <taxon>Panagrolaimoidea</taxon>
        <taxon>Panagrolaimidae</taxon>
        <taxon>Panagrolaimus</taxon>
    </lineage>
</organism>
<evidence type="ECO:0000313" key="2">
    <source>
        <dbReference type="WBParaSite" id="ES5_v2.g15218.t1"/>
    </source>
</evidence>
<name>A0AC34FEH2_9BILA</name>
<evidence type="ECO:0000313" key="1">
    <source>
        <dbReference type="Proteomes" id="UP000887579"/>
    </source>
</evidence>
<protein>
    <submittedName>
        <fullName evidence="2">Lipoprotein</fullName>
    </submittedName>
</protein>
<dbReference type="Proteomes" id="UP000887579">
    <property type="component" value="Unplaced"/>
</dbReference>
<accession>A0AC34FEH2</accession>
<dbReference type="WBParaSite" id="ES5_v2.g15218.t1">
    <property type="protein sequence ID" value="ES5_v2.g15218.t1"/>
    <property type="gene ID" value="ES5_v2.g15218"/>
</dbReference>